<feature type="compositionally biased region" description="Polar residues" evidence="1">
    <location>
        <begin position="742"/>
        <end position="762"/>
    </location>
</feature>
<dbReference type="EMBL" id="UYSU01039339">
    <property type="protein sequence ID" value="VDM01207.1"/>
    <property type="molecule type" value="Genomic_DNA"/>
</dbReference>
<accession>A0A183TEC2</accession>
<feature type="compositionally biased region" description="Polar residues" evidence="1">
    <location>
        <begin position="1114"/>
        <end position="1124"/>
    </location>
</feature>
<feature type="region of interest" description="Disordered" evidence="1">
    <location>
        <begin position="1"/>
        <end position="661"/>
    </location>
</feature>
<feature type="compositionally biased region" description="Polar residues" evidence="1">
    <location>
        <begin position="780"/>
        <end position="793"/>
    </location>
</feature>
<gene>
    <name evidence="2" type="ORF">SSLN_LOCUS14821</name>
</gene>
<feature type="compositionally biased region" description="Polar residues" evidence="1">
    <location>
        <begin position="1432"/>
        <end position="1441"/>
    </location>
</feature>
<proteinExistence type="predicted"/>
<feature type="compositionally biased region" description="Basic residues" evidence="1">
    <location>
        <begin position="763"/>
        <end position="775"/>
    </location>
</feature>
<evidence type="ECO:0000256" key="1">
    <source>
        <dbReference type="SAM" id="MobiDB-lite"/>
    </source>
</evidence>
<feature type="compositionally biased region" description="Polar residues" evidence="1">
    <location>
        <begin position="434"/>
        <end position="444"/>
    </location>
</feature>
<feature type="compositionally biased region" description="Basic and acidic residues" evidence="1">
    <location>
        <begin position="622"/>
        <end position="637"/>
    </location>
</feature>
<feature type="compositionally biased region" description="Basic residues" evidence="1">
    <location>
        <begin position="327"/>
        <end position="339"/>
    </location>
</feature>
<feature type="compositionally biased region" description="Low complexity" evidence="1">
    <location>
        <begin position="1526"/>
        <end position="1541"/>
    </location>
</feature>
<dbReference type="STRING" id="70667.A0A183TEC2"/>
<reference evidence="4" key="1">
    <citation type="submission" date="2016-06" db="UniProtKB">
        <authorList>
            <consortium name="WormBaseParasite"/>
        </authorList>
    </citation>
    <scope>IDENTIFICATION</scope>
</reference>
<feature type="compositionally biased region" description="Basic and acidic residues" evidence="1">
    <location>
        <begin position="515"/>
        <end position="524"/>
    </location>
</feature>
<sequence>MIPVADRVADSRTSSLHHTAKCHGTSPVRSRRRTKAKGSTISSPISAAAEAAESAPTRVPLNAGYESISSISVDGDDGSSNERAKRSNSQSSRSSLTVRRRSPLKGGPRTPSTPPTSSSSSSASSSTSRSAASDSEPAAAGDSGGGRSRIHSASPSPRTSVESPDTSTRKLPAAYVNKQSHRLPRCRPSSSPLSTSSSPRSPSEASDSPSYRSPRVPGIAAQSIGRQESSDTSVLSSPSRSSVTQASPSSPPPPASPGRHKRRQRLSSSRQSEGTSEVSGRRRDRVLAVRTGAEAHAPSANHRRSHRRERPPDRSRDPVARRQHPTDRHRRHSPARQRKMLPPPTAPPRSGRQSISTAERSPRQNPISASGVGRRGGASGDHRLEERGRWQRPRPPTTRAERHLAATTTTSTTTSVFRRARRSSGDRREKGTSAAASVWQSPRLTQHPPPRDDDRRRRSRQQWPKNSDHREHRSGHPNAKRDQDPSDSSMQRGRRRDEGRISGARHTVKRRRSRSHPDTNDSDRLPSSSTNAVQRGRGIRDASKLVQAADFSVRRRQRQRHLSPQLRDSSISAPSADSHIPSKKACHRASMSQNGPRRSQSSDSTRRCSVASNSTRSTSMSRSEDSVNRSPPPERRSSCSNYSSSASASCSSPRPRKAPGPLANAVCSPRVPTFHWLLFHEQKQQQQAYQLPVREETVVAHVSAIGTLTASPGPDGQPNSCEQAVAAAAAAAAAAQAKRSKQQGTSWSAHPSPAQPTAVSHSKPSHRSNPVRRKVITVPDPSTRNHPPSQSVSPVPEDPTPLPGERFSFTGYYSASDRTGCESSQCSLASVSDRKDDTTTSRLASTFEPSCRTVAQQSQSVQRLSFATHLPRAFVATEEAQRSEPSRGAALPSSCTFSSDYLGLSTATVSQKPVQRVVPACLIAVSVAPPTHVDSAIVWELVGLYDATVIATIPSGRRELRKFLITQKHLACTLVQSVFQPPPTLFEVSSVGILPHSSLSSPSNVSSFASSLDSLSPVSSALEDDATDDESEYHQQEQHQQSNCFYPLLPGPTRFECLDASTSSALNSSQRMSSQSSRPPLAPLNTAAAVRVSGLPSPSVPSAPNANFRSLRTGSVASRESSYSPPADRAITGNTGSRNKIASAATTSGGGSVNTSGVDTSAEMENSVLFRKLEAAARALAATDRRFHWEGDEEEEEKEEQGAADSGCNFLFLANPSAPSAPTAFVPTATTTTLDRLLRCLTAGDQLVRLQFVGRREKEYLLAKELARRQGATQDASCQTMPLNATALCPLCKRPAPVADTAISPAVQPLKGAPLISARVLCRVGELTFAPSIIPLSRGVPLRRQRTGSGSVTATVPSTVRFRWPLDGEIVDVVETLPDCPFPVQAPLVLTIPHLSTLGGPDGGSLTTPALANFPELAYASIVAVHGPPTGFSNGSAPSTNKKLEPAAKVTPQTQIKKPADSEEESSESDEEEEESDAEISRKLRRQLRRTQKTQEISAAIVQLAMQKNQEDGDTAADQTDKAVETKAAAEQASAAGDSDQVTSNRLAEARQRAKKFIEQRKLCGQPPQNLIPVEAGLQEPEEVYYFSLLFAI</sequence>
<feature type="compositionally biased region" description="Low complexity" evidence="1">
    <location>
        <begin position="186"/>
        <end position="214"/>
    </location>
</feature>
<reference evidence="2 3" key="2">
    <citation type="submission" date="2018-11" db="EMBL/GenBank/DDBJ databases">
        <authorList>
            <consortium name="Pathogen Informatics"/>
        </authorList>
    </citation>
    <scope>NUCLEOTIDE SEQUENCE [LARGE SCALE GENOMIC DNA]</scope>
    <source>
        <strain evidence="2 3">NST_G2</strain>
    </source>
</reference>
<feature type="compositionally biased region" description="Low complexity" evidence="1">
    <location>
        <begin position="405"/>
        <end position="417"/>
    </location>
</feature>
<dbReference type="WBParaSite" id="SSLN_0001537901-mRNA-1">
    <property type="protein sequence ID" value="SSLN_0001537901-mRNA-1"/>
    <property type="gene ID" value="SSLN_0001537901"/>
</dbReference>
<feature type="compositionally biased region" description="Low complexity" evidence="1">
    <location>
        <begin position="638"/>
        <end position="652"/>
    </location>
</feature>
<feature type="compositionally biased region" description="Basic and acidic residues" evidence="1">
    <location>
        <begin position="310"/>
        <end position="326"/>
    </location>
</feature>
<feature type="compositionally biased region" description="Low complexity" evidence="1">
    <location>
        <begin position="230"/>
        <end position="248"/>
    </location>
</feature>
<name>A0A183TEC2_SCHSO</name>
<organism evidence="4">
    <name type="scientific">Schistocephalus solidus</name>
    <name type="common">Tapeworm</name>
    <dbReference type="NCBI Taxonomy" id="70667"/>
    <lineage>
        <taxon>Eukaryota</taxon>
        <taxon>Metazoa</taxon>
        <taxon>Spiralia</taxon>
        <taxon>Lophotrochozoa</taxon>
        <taxon>Platyhelminthes</taxon>
        <taxon>Cestoda</taxon>
        <taxon>Eucestoda</taxon>
        <taxon>Diphyllobothriidea</taxon>
        <taxon>Diphyllobothriidae</taxon>
        <taxon>Schistocephalus</taxon>
    </lineage>
</organism>
<feature type="compositionally biased region" description="Polar residues" evidence="1">
    <location>
        <begin position="590"/>
        <end position="603"/>
    </location>
</feature>
<feature type="region of interest" description="Disordered" evidence="1">
    <location>
        <begin position="1510"/>
        <end position="1548"/>
    </location>
</feature>
<feature type="compositionally biased region" description="Polar residues" evidence="1">
    <location>
        <begin position="566"/>
        <end position="575"/>
    </location>
</feature>
<evidence type="ECO:0000313" key="4">
    <source>
        <dbReference type="WBParaSite" id="SSLN_0001537901-mRNA-1"/>
    </source>
</evidence>
<evidence type="ECO:0000313" key="3">
    <source>
        <dbReference type="Proteomes" id="UP000275846"/>
    </source>
</evidence>
<feature type="region of interest" description="Disordered" evidence="1">
    <location>
        <begin position="1019"/>
        <end position="1045"/>
    </location>
</feature>
<feature type="region of interest" description="Disordered" evidence="1">
    <location>
        <begin position="1432"/>
        <end position="1481"/>
    </location>
</feature>
<dbReference type="OrthoDB" id="283111at2759"/>
<protein>
    <submittedName>
        <fullName evidence="4">Serine/arginine repetitive matrix protein 1-like</fullName>
    </submittedName>
</protein>
<dbReference type="Proteomes" id="UP000275846">
    <property type="component" value="Unassembled WGS sequence"/>
</dbReference>
<feature type="compositionally biased region" description="Polar residues" evidence="1">
    <location>
        <begin position="351"/>
        <end position="367"/>
    </location>
</feature>
<feature type="compositionally biased region" description="Polar residues" evidence="1">
    <location>
        <begin position="151"/>
        <end position="166"/>
    </location>
</feature>
<feature type="region of interest" description="Disordered" evidence="1">
    <location>
        <begin position="1114"/>
        <end position="1159"/>
    </location>
</feature>
<feature type="compositionally biased region" description="Low complexity" evidence="1">
    <location>
        <begin position="609"/>
        <end position="621"/>
    </location>
</feature>
<feature type="compositionally biased region" description="Low complexity" evidence="1">
    <location>
        <begin position="115"/>
        <end position="141"/>
    </location>
</feature>
<feature type="compositionally biased region" description="Acidic residues" evidence="1">
    <location>
        <begin position="1022"/>
        <end position="1031"/>
    </location>
</feature>
<feature type="region of interest" description="Disordered" evidence="1">
    <location>
        <begin position="736"/>
        <end position="809"/>
    </location>
</feature>
<evidence type="ECO:0000313" key="2">
    <source>
        <dbReference type="EMBL" id="VDM01207.1"/>
    </source>
</evidence>
<feature type="compositionally biased region" description="Acidic residues" evidence="1">
    <location>
        <begin position="1462"/>
        <end position="1478"/>
    </location>
</feature>
<feature type="compositionally biased region" description="Basic and acidic residues" evidence="1">
    <location>
        <begin position="380"/>
        <end position="389"/>
    </location>
</feature>
<keyword evidence="3" id="KW-1185">Reference proteome</keyword>
<feature type="compositionally biased region" description="Low complexity" evidence="1">
    <location>
        <begin position="87"/>
        <end position="97"/>
    </location>
</feature>
<feature type="compositionally biased region" description="Low complexity" evidence="1">
    <location>
        <begin position="39"/>
        <end position="57"/>
    </location>
</feature>